<protein>
    <submittedName>
        <fullName evidence="1">Uncharacterized protein</fullName>
    </submittedName>
</protein>
<evidence type="ECO:0000313" key="1">
    <source>
        <dbReference type="EMBL" id="GGH36655.1"/>
    </source>
</evidence>
<reference evidence="2" key="1">
    <citation type="journal article" date="2019" name="Int. J. Syst. Evol. Microbiol.">
        <title>The Global Catalogue of Microorganisms (GCM) 10K type strain sequencing project: providing services to taxonomists for standard genome sequencing and annotation.</title>
        <authorList>
            <consortium name="The Broad Institute Genomics Platform"/>
            <consortium name="The Broad Institute Genome Sequencing Center for Infectious Disease"/>
            <person name="Wu L."/>
            <person name="Ma J."/>
        </authorList>
    </citation>
    <scope>NUCLEOTIDE SEQUENCE [LARGE SCALE GENOMIC DNA]</scope>
    <source>
        <strain evidence="2">CGMCC 1.15288</strain>
    </source>
</reference>
<accession>A0ABQ1YS13</accession>
<dbReference type="Proteomes" id="UP000600214">
    <property type="component" value="Unassembled WGS sequence"/>
</dbReference>
<dbReference type="RefSeq" id="WP_188933275.1">
    <property type="nucleotide sequence ID" value="NZ_BMIA01000002.1"/>
</dbReference>
<organism evidence="1 2">
    <name type="scientific">Dyadobacter endophyticus</name>
    <dbReference type="NCBI Taxonomy" id="1749036"/>
    <lineage>
        <taxon>Bacteria</taxon>
        <taxon>Pseudomonadati</taxon>
        <taxon>Bacteroidota</taxon>
        <taxon>Cytophagia</taxon>
        <taxon>Cytophagales</taxon>
        <taxon>Spirosomataceae</taxon>
        <taxon>Dyadobacter</taxon>
    </lineage>
</organism>
<name>A0ABQ1YS13_9BACT</name>
<comment type="caution">
    <text evidence="1">The sequence shown here is derived from an EMBL/GenBank/DDBJ whole genome shotgun (WGS) entry which is preliminary data.</text>
</comment>
<evidence type="ECO:0000313" key="2">
    <source>
        <dbReference type="Proteomes" id="UP000600214"/>
    </source>
</evidence>
<keyword evidence="2" id="KW-1185">Reference proteome</keyword>
<dbReference type="EMBL" id="BMIA01000002">
    <property type="protein sequence ID" value="GGH36655.1"/>
    <property type="molecule type" value="Genomic_DNA"/>
</dbReference>
<proteinExistence type="predicted"/>
<sequence length="243" mass="28032">MPFIIRSSQAKQLGILDWDEIDIGMIYEYRKEFKKRHNKLRDRGLDFTNETKSVAIDAVKFNELIQSAQEGHYLVAQYMCQPEDRGFKGLTIGFCIRKKKIIGRDDTAKSKIYWADGREVTTGDLKIGKESYLGRRKRIVNDLHIPDFQSDREGRAHLITRDMKKVVQKMYDDNEVFQANGQKEYKPFYAYFILDDVLGEQTLSVVFAVSEITTELEVTKIDGEWVDDPPVAYDHGTACCPIG</sequence>
<gene>
    <name evidence="1" type="ORF">GCM10007423_29070</name>
</gene>